<dbReference type="SUPFAM" id="SSF81296">
    <property type="entry name" value="E set domains"/>
    <property type="match status" value="1"/>
</dbReference>
<evidence type="ECO:0000313" key="3">
    <source>
        <dbReference type="Proteomes" id="UP000265703"/>
    </source>
</evidence>
<feature type="chain" id="PRO_5017274950" evidence="1">
    <location>
        <begin position="20"/>
        <end position="143"/>
    </location>
</feature>
<keyword evidence="3" id="KW-1185">Reference proteome</keyword>
<proteinExistence type="predicted"/>
<evidence type="ECO:0000256" key="1">
    <source>
        <dbReference type="SAM" id="SignalP"/>
    </source>
</evidence>
<comment type="caution">
    <text evidence="2">The sequence shown here is derived from an EMBL/GenBank/DDBJ whole genome shotgun (WGS) entry which is preliminary data.</text>
</comment>
<reference evidence="2 3" key="1">
    <citation type="submission" date="2018-06" db="EMBL/GenBank/DDBJ databases">
        <title>Comparative genomics reveals the genomic features of Rhizophagus irregularis, R. cerebriforme, R. diaphanum and Gigaspora rosea, and their symbiotic lifestyle signature.</title>
        <authorList>
            <person name="Morin E."/>
            <person name="San Clemente H."/>
            <person name="Chen E.C.H."/>
            <person name="De La Providencia I."/>
            <person name="Hainaut M."/>
            <person name="Kuo A."/>
            <person name="Kohler A."/>
            <person name="Murat C."/>
            <person name="Tang N."/>
            <person name="Roy S."/>
            <person name="Loubradou J."/>
            <person name="Henrissat B."/>
            <person name="Grigoriev I.V."/>
            <person name="Corradi N."/>
            <person name="Roux C."/>
            <person name="Martin F.M."/>
        </authorList>
    </citation>
    <scope>NUCLEOTIDE SEQUENCE [LARGE SCALE GENOMIC DNA]</scope>
    <source>
        <strain evidence="2 3">DAOM 227022</strain>
    </source>
</reference>
<dbReference type="OrthoDB" id="2307830at2759"/>
<dbReference type="EMBL" id="QKYT01000161">
    <property type="protein sequence ID" value="RIA91134.1"/>
    <property type="molecule type" value="Genomic_DNA"/>
</dbReference>
<evidence type="ECO:0000313" key="2">
    <source>
        <dbReference type="EMBL" id="RIA91134.1"/>
    </source>
</evidence>
<protein>
    <submittedName>
        <fullName evidence="2">Uncharacterized protein</fullName>
    </submittedName>
</protein>
<gene>
    <name evidence="2" type="ORF">C1645_737323</name>
</gene>
<dbReference type="Proteomes" id="UP000265703">
    <property type="component" value="Unassembled WGS sequence"/>
</dbReference>
<name>A0A397T7X9_9GLOM</name>
<organism evidence="2 3">
    <name type="scientific">Glomus cerebriforme</name>
    <dbReference type="NCBI Taxonomy" id="658196"/>
    <lineage>
        <taxon>Eukaryota</taxon>
        <taxon>Fungi</taxon>
        <taxon>Fungi incertae sedis</taxon>
        <taxon>Mucoromycota</taxon>
        <taxon>Glomeromycotina</taxon>
        <taxon>Glomeromycetes</taxon>
        <taxon>Glomerales</taxon>
        <taxon>Glomeraceae</taxon>
        <taxon>Glomus</taxon>
    </lineage>
</organism>
<dbReference type="AlphaFoldDB" id="A0A397T7X9"/>
<dbReference type="STRING" id="658196.A0A397T7X9"/>
<sequence length="143" mass="15031">MKQSLIFMVILATFSMVNSIPHKLTKRDTAFGPCADGSPQITVALSPDPPLADQLTTFTITGTMPVDTGAQTVITFFDDTDAVEGDPISTDICSSEGVTCPETTLDFTQSVQMPATLPNSIQVQVMDQTGEILGCATGDLVAA</sequence>
<feature type="signal peptide" evidence="1">
    <location>
        <begin position="1"/>
        <end position="19"/>
    </location>
</feature>
<accession>A0A397T7X9</accession>
<keyword evidence="1" id="KW-0732">Signal</keyword>
<dbReference type="InterPro" id="IPR014756">
    <property type="entry name" value="Ig_E-set"/>
</dbReference>